<sequence length="222" mass="25119">MAGLQGSLKDFEITDILQLINMNKKDGCLEITTKNTVGRIYFEGGSVTHAEIDDRFGESAIHQILVITDGTFKFIPDLKTPRNTISLPIHHLMLEAARSIDEWKQIEKLIPSLDLVVKVVENPDIDTDNIKLSSEEWKMLTFVDNHSTIKEIAKKVNQSEFQTAKTLYGLITSGLITVEEKEGLDDILKEIDAQIVDENNEEKKDDKNDDNKKGGIKKFFSR</sequence>
<dbReference type="PANTHER" id="PTHR36304:SF4">
    <property type="entry name" value="DUF4388 DOMAIN-CONTAINING PROTEIN"/>
    <property type="match status" value="1"/>
</dbReference>
<reference evidence="4" key="1">
    <citation type="journal article" date="2015" name="MBio">
        <title>Genome-Resolved Metagenomic Analysis Reveals Roles for Candidate Phyla and Other Microbial Community Members in Biogeochemical Transformations in Oil Reservoirs.</title>
        <authorList>
            <person name="Hu P."/>
            <person name="Tom L."/>
            <person name="Singh A."/>
            <person name="Thomas B.C."/>
            <person name="Baker B.J."/>
            <person name="Piceno Y.M."/>
            <person name="Andersen G.L."/>
            <person name="Banfield J.F."/>
        </authorList>
    </citation>
    <scope>NUCLEOTIDE SEQUENCE [LARGE SCALE GENOMIC DNA]</scope>
</reference>
<name>A0A124G0D0_UNCT6</name>
<dbReference type="Proteomes" id="UP000053467">
    <property type="component" value="Unassembled WGS sequence"/>
</dbReference>
<feature type="compositionally biased region" description="Basic and acidic residues" evidence="1">
    <location>
        <begin position="201"/>
        <end position="213"/>
    </location>
</feature>
<dbReference type="AlphaFoldDB" id="A0A124G0D0"/>
<gene>
    <name evidence="3" type="ORF">XE03_1036</name>
</gene>
<organism evidence="3 4">
    <name type="scientific">candidate division TA06 bacterium 34_109</name>
    <dbReference type="NCBI Taxonomy" id="1635277"/>
    <lineage>
        <taxon>Bacteria</taxon>
        <taxon>Bacteria division TA06</taxon>
    </lineage>
</organism>
<evidence type="ECO:0000313" key="3">
    <source>
        <dbReference type="EMBL" id="KUK87086.1"/>
    </source>
</evidence>
<evidence type="ECO:0000259" key="2">
    <source>
        <dbReference type="Pfam" id="PF14332"/>
    </source>
</evidence>
<dbReference type="Pfam" id="PF14332">
    <property type="entry name" value="DUF4388"/>
    <property type="match status" value="1"/>
</dbReference>
<comment type="caution">
    <text evidence="3">The sequence shown here is derived from an EMBL/GenBank/DDBJ whole genome shotgun (WGS) entry which is preliminary data.</text>
</comment>
<dbReference type="PANTHER" id="PTHR36304">
    <property type="entry name" value="DOMAIN GTPASE-ACTIVATING PROTEIN, PUTATIVE-RELATED-RELATED"/>
    <property type="match status" value="1"/>
</dbReference>
<proteinExistence type="predicted"/>
<dbReference type="InterPro" id="IPR025497">
    <property type="entry name" value="PatA-like_N"/>
</dbReference>
<feature type="domain" description="PatA-like N-terminal" evidence="2">
    <location>
        <begin position="5"/>
        <end position="104"/>
    </location>
</feature>
<dbReference type="EMBL" id="LGGX01000008">
    <property type="protein sequence ID" value="KUK87086.1"/>
    <property type="molecule type" value="Genomic_DNA"/>
</dbReference>
<feature type="region of interest" description="Disordered" evidence="1">
    <location>
        <begin position="198"/>
        <end position="222"/>
    </location>
</feature>
<protein>
    <recommendedName>
        <fullName evidence="2">PatA-like N-terminal domain-containing protein</fullName>
    </recommendedName>
</protein>
<evidence type="ECO:0000256" key="1">
    <source>
        <dbReference type="SAM" id="MobiDB-lite"/>
    </source>
</evidence>
<accession>A0A124G0D0</accession>
<evidence type="ECO:0000313" key="4">
    <source>
        <dbReference type="Proteomes" id="UP000053467"/>
    </source>
</evidence>